<evidence type="ECO:0000313" key="2">
    <source>
        <dbReference type="Proteomes" id="UP001066276"/>
    </source>
</evidence>
<dbReference type="Proteomes" id="UP001066276">
    <property type="component" value="Chromosome 3_1"/>
</dbReference>
<keyword evidence="2" id="KW-1185">Reference proteome</keyword>
<proteinExistence type="predicted"/>
<gene>
    <name evidence="1" type="ORF">NDU88_002962</name>
</gene>
<name>A0AAV7UCQ6_PLEWA</name>
<dbReference type="EMBL" id="JANPWB010000005">
    <property type="protein sequence ID" value="KAJ1186179.1"/>
    <property type="molecule type" value="Genomic_DNA"/>
</dbReference>
<evidence type="ECO:0000313" key="1">
    <source>
        <dbReference type="EMBL" id="KAJ1186179.1"/>
    </source>
</evidence>
<comment type="caution">
    <text evidence="1">The sequence shown here is derived from an EMBL/GenBank/DDBJ whole genome shotgun (WGS) entry which is preliminary data.</text>
</comment>
<accession>A0AAV7UCQ6</accession>
<protein>
    <submittedName>
        <fullName evidence="1">Uncharacterized protein</fullName>
    </submittedName>
</protein>
<organism evidence="1 2">
    <name type="scientific">Pleurodeles waltl</name>
    <name type="common">Iberian ribbed newt</name>
    <dbReference type="NCBI Taxonomy" id="8319"/>
    <lineage>
        <taxon>Eukaryota</taxon>
        <taxon>Metazoa</taxon>
        <taxon>Chordata</taxon>
        <taxon>Craniata</taxon>
        <taxon>Vertebrata</taxon>
        <taxon>Euteleostomi</taxon>
        <taxon>Amphibia</taxon>
        <taxon>Batrachia</taxon>
        <taxon>Caudata</taxon>
        <taxon>Salamandroidea</taxon>
        <taxon>Salamandridae</taxon>
        <taxon>Pleurodelinae</taxon>
        <taxon>Pleurodeles</taxon>
    </lineage>
</organism>
<dbReference type="AlphaFoldDB" id="A0AAV7UCQ6"/>
<sequence>MDCRGQCYHTVFPMPRVDISDSDACSLDLGIWRCILALRRCPTLFPGHHLMPDMPCVQYCVTQRRRTRCQGDRVTKVRGVLCAVKAVGVSRQCFSVP</sequence>
<reference evidence="1" key="1">
    <citation type="journal article" date="2022" name="bioRxiv">
        <title>Sequencing and chromosome-scale assembly of the giantPleurodeles waltlgenome.</title>
        <authorList>
            <person name="Brown T."/>
            <person name="Elewa A."/>
            <person name="Iarovenko S."/>
            <person name="Subramanian E."/>
            <person name="Araus A.J."/>
            <person name="Petzold A."/>
            <person name="Susuki M."/>
            <person name="Suzuki K.-i.T."/>
            <person name="Hayashi T."/>
            <person name="Toyoda A."/>
            <person name="Oliveira C."/>
            <person name="Osipova E."/>
            <person name="Leigh N.D."/>
            <person name="Simon A."/>
            <person name="Yun M.H."/>
        </authorList>
    </citation>
    <scope>NUCLEOTIDE SEQUENCE</scope>
    <source>
        <strain evidence="1">20211129_DDA</strain>
        <tissue evidence="1">Liver</tissue>
    </source>
</reference>